<evidence type="ECO:0000313" key="4">
    <source>
        <dbReference type="EMBL" id="MFC3981656.1"/>
    </source>
</evidence>
<dbReference type="EMBL" id="JBHSBC010000014">
    <property type="protein sequence ID" value="MFC3981656.1"/>
    <property type="molecule type" value="Genomic_DNA"/>
</dbReference>
<evidence type="ECO:0000256" key="1">
    <source>
        <dbReference type="SAM" id="MobiDB-lite"/>
    </source>
</evidence>
<dbReference type="InterPro" id="IPR005149">
    <property type="entry name" value="Tscrpt_reg_PadR_N"/>
</dbReference>
<feature type="domain" description="Transcription regulator PadR N-terminal" evidence="2">
    <location>
        <begin position="7"/>
        <end position="77"/>
    </location>
</feature>
<dbReference type="InterPro" id="IPR036390">
    <property type="entry name" value="WH_DNA-bd_sf"/>
</dbReference>
<name>A0ABV8F188_9ACTN</name>
<dbReference type="InterPro" id="IPR036388">
    <property type="entry name" value="WH-like_DNA-bd_sf"/>
</dbReference>
<sequence length="198" mass="22172">MSLRHALLGLLSQGPASGYDLLKTFDISLANVWPATQSQVYAELGRLASTGLVEVTSEGPRGRKEYAVTEAGRAELRRWLTETDPGPLARRSEMLLRVFFLGEVSHEQAGAYLRRQAELGEERIGKLAPLREMISAMDDGLSVYGRLALEWGMRFSAMQRDWALWAEQELERLPADRGCDRDCERKPESGACEEADRT</sequence>
<evidence type="ECO:0000259" key="2">
    <source>
        <dbReference type="Pfam" id="PF03551"/>
    </source>
</evidence>
<comment type="caution">
    <text evidence="4">The sequence shown here is derived from an EMBL/GenBank/DDBJ whole genome shotgun (WGS) entry which is preliminary data.</text>
</comment>
<feature type="region of interest" description="Disordered" evidence="1">
    <location>
        <begin position="176"/>
        <end position="198"/>
    </location>
</feature>
<dbReference type="Gene3D" id="1.10.10.10">
    <property type="entry name" value="Winged helix-like DNA-binding domain superfamily/Winged helix DNA-binding domain"/>
    <property type="match status" value="1"/>
</dbReference>
<dbReference type="Pfam" id="PF10400">
    <property type="entry name" value="Vir_act_alpha_C"/>
    <property type="match status" value="1"/>
</dbReference>
<proteinExistence type="predicted"/>
<dbReference type="PANTHER" id="PTHR43252">
    <property type="entry name" value="TRANSCRIPTIONAL REGULATOR YQJI"/>
    <property type="match status" value="1"/>
</dbReference>
<dbReference type="SUPFAM" id="SSF46785">
    <property type="entry name" value="Winged helix' DNA-binding domain"/>
    <property type="match status" value="1"/>
</dbReference>
<dbReference type="Pfam" id="PF03551">
    <property type="entry name" value="PadR"/>
    <property type="match status" value="1"/>
</dbReference>
<accession>A0ABV8F188</accession>
<protein>
    <submittedName>
        <fullName evidence="4">PadR family transcriptional regulator</fullName>
    </submittedName>
</protein>
<dbReference type="PANTHER" id="PTHR43252:SF4">
    <property type="entry name" value="TRANSCRIPTIONAL REGULATORY PROTEIN"/>
    <property type="match status" value="1"/>
</dbReference>
<feature type="domain" description="Transcription regulator PadR C-terminal" evidence="3">
    <location>
        <begin position="91"/>
        <end position="171"/>
    </location>
</feature>
<reference evidence="5" key="1">
    <citation type="journal article" date="2019" name="Int. J. Syst. Evol. Microbiol.">
        <title>The Global Catalogue of Microorganisms (GCM) 10K type strain sequencing project: providing services to taxonomists for standard genome sequencing and annotation.</title>
        <authorList>
            <consortium name="The Broad Institute Genomics Platform"/>
            <consortium name="The Broad Institute Genome Sequencing Center for Infectious Disease"/>
            <person name="Wu L."/>
            <person name="Ma J."/>
        </authorList>
    </citation>
    <scope>NUCLEOTIDE SEQUENCE [LARGE SCALE GENOMIC DNA]</scope>
    <source>
        <strain evidence="5">TBRC 7912</strain>
    </source>
</reference>
<evidence type="ECO:0000313" key="5">
    <source>
        <dbReference type="Proteomes" id="UP001595698"/>
    </source>
</evidence>
<dbReference type="InterPro" id="IPR018309">
    <property type="entry name" value="Tscrpt_reg_PadR_C"/>
</dbReference>
<gene>
    <name evidence="4" type="ORF">ACFOYY_16060</name>
</gene>
<dbReference type="Proteomes" id="UP001595698">
    <property type="component" value="Unassembled WGS sequence"/>
</dbReference>
<dbReference type="RefSeq" id="WP_352008613.1">
    <property type="nucleotide sequence ID" value="NZ_JBHSBC010000014.1"/>
</dbReference>
<organism evidence="4 5">
    <name type="scientific">Streptosporangium jomthongense</name>
    <dbReference type="NCBI Taxonomy" id="1193683"/>
    <lineage>
        <taxon>Bacteria</taxon>
        <taxon>Bacillati</taxon>
        <taxon>Actinomycetota</taxon>
        <taxon>Actinomycetes</taxon>
        <taxon>Streptosporangiales</taxon>
        <taxon>Streptosporangiaceae</taxon>
        <taxon>Streptosporangium</taxon>
    </lineage>
</organism>
<keyword evidence="5" id="KW-1185">Reference proteome</keyword>
<evidence type="ECO:0000259" key="3">
    <source>
        <dbReference type="Pfam" id="PF10400"/>
    </source>
</evidence>